<feature type="transmembrane region" description="Helical" evidence="1">
    <location>
        <begin position="12"/>
        <end position="35"/>
    </location>
</feature>
<dbReference type="InterPro" id="IPR040911">
    <property type="entry name" value="Exostosin_GT47"/>
</dbReference>
<proteinExistence type="predicted"/>
<evidence type="ECO:0000313" key="3">
    <source>
        <dbReference type="EMBL" id="KAG8186718.1"/>
    </source>
</evidence>
<evidence type="ECO:0000313" key="4">
    <source>
        <dbReference type="Proteomes" id="UP000827092"/>
    </source>
</evidence>
<name>A0AAV6USK1_9ARAC</name>
<feature type="domain" description="Exostosin GT47" evidence="2">
    <location>
        <begin position="86"/>
        <end position="223"/>
    </location>
</feature>
<dbReference type="AlphaFoldDB" id="A0AAV6USK1"/>
<keyword evidence="4" id="KW-1185">Reference proteome</keyword>
<keyword evidence="1" id="KW-0472">Membrane</keyword>
<sequence length="250" mass="28767">MSVSRSRKSETLLFCIIICVGFVITFVVLCHLRLWTVEYKEEPFVFRSLVDAPVIKILPSTPSSEIRNSHCSYFNCFNVYKCAYSQRKLKIYIYPIYKYGDLNGVPIPVSMSRQFKEILQSIYQSKYYVSDPREACIFVPSIDLLSQNNLRLKETSQVLASLPYWHDGSNHLLFNMLPGSAPEYNPVLEVDSHNAMIAGGGFSTWTYRKTHDVSLPVYSLIEKTFDLYVCKRGSRPHFLASSQINIHAEY</sequence>
<evidence type="ECO:0000256" key="1">
    <source>
        <dbReference type="SAM" id="Phobius"/>
    </source>
</evidence>
<organism evidence="3 4">
    <name type="scientific">Oedothorax gibbosus</name>
    <dbReference type="NCBI Taxonomy" id="931172"/>
    <lineage>
        <taxon>Eukaryota</taxon>
        <taxon>Metazoa</taxon>
        <taxon>Ecdysozoa</taxon>
        <taxon>Arthropoda</taxon>
        <taxon>Chelicerata</taxon>
        <taxon>Arachnida</taxon>
        <taxon>Araneae</taxon>
        <taxon>Araneomorphae</taxon>
        <taxon>Entelegynae</taxon>
        <taxon>Araneoidea</taxon>
        <taxon>Linyphiidae</taxon>
        <taxon>Erigoninae</taxon>
        <taxon>Oedothorax</taxon>
    </lineage>
</organism>
<reference evidence="3 4" key="1">
    <citation type="journal article" date="2022" name="Nat. Ecol. Evol.">
        <title>A masculinizing supergene underlies an exaggerated male reproductive morph in a spider.</title>
        <authorList>
            <person name="Hendrickx F."/>
            <person name="De Corte Z."/>
            <person name="Sonet G."/>
            <person name="Van Belleghem S.M."/>
            <person name="Kostlbacher S."/>
            <person name="Vangestel C."/>
        </authorList>
    </citation>
    <scope>NUCLEOTIDE SEQUENCE [LARGE SCALE GENOMIC DNA]</scope>
    <source>
        <strain evidence="3">W744_W776</strain>
    </source>
</reference>
<protein>
    <recommendedName>
        <fullName evidence="2">Exostosin GT47 domain-containing protein</fullName>
    </recommendedName>
</protein>
<dbReference type="Pfam" id="PF03016">
    <property type="entry name" value="Exostosin_GT47"/>
    <property type="match status" value="1"/>
</dbReference>
<keyword evidence="1" id="KW-1133">Transmembrane helix</keyword>
<gene>
    <name evidence="3" type="ORF">JTE90_015655</name>
</gene>
<comment type="caution">
    <text evidence="3">The sequence shown here is derived from an EMBL/GenBank/DDBJ whole genome shotgun (WGS) entry which is preliminary data.</text>
</comment>
<evidence type="ECO:0000259" key="2">
    <source>
        <dbReference type="Pfam" id="PF03016"/>
    </source>
</evidence>
<accession>A0AAV6USK1</accession>
<dbReference type="EMBL" id="JAFNEN010000293">
    <property type="protein sequence ID" value="KAG8186718.1"/>
    <property type="molecule type" value="Genomic_DNA"/>
</dbReference>
<keyword evidence="1" id="KW-0812">Transmembrane</keyword>
<dbReference type="Proteomes" id="UP000827092">
    <property type="component" value="Unassembled WGS sequence"/>
</dbReference>